<feature type="non-terminal residue" evidence="2">
    <location>
        <position position="1"/>
    </location>
</feature>
<keyword evidence="1" id="KW-1133">Transmembrane helix</keyword>
<evidence type="ECO:0000313" key="2">
    <source>
        <dbReference type="EMBL" id="KAF5826326.1"/>
    </source>
</evidence>
<keyword evidence="1" id="KW-0472">Membrane</keyword>
<organism evidence="2 3">
    <name type="scientific">Dunaliella salina</name>
    <name type="common">Green alga</name>
    <name type="synonym">Protococcus salinus</name>
    <dbReference type="NCBI Taxonomy" id="3046"/>
    <lineage>
        <taxon>Eukaryota</taxon>
        <taxon>Viridiplantae</taxon>
        <taxon>Chlorophyta</taxon>
        <taxon>core chlorophytes</taxon>
        <taxon>Chlorophyceae</taxon>
        <taxon>CS clade</taxon>
        <taxon>Chlamydomonadales</taxon>
        <taxon>Dunaliellaceae</taxon>
        <taxon>Dunaliella</taxon>
    </lineage>
</organism>
<reference evidence="2" key="1">
    <citation type="submission" date="2017-08" db="EMBL/GenBank/DDBJ databases">
        <authorList>
            <person name="Polle J.E."/>
            <person name="Barry K."/>
            <person name="Cushman J."/>
            <person name="Schmutz J."/>
            <person name="Tran D."/>
            <person name="Hathwaick L.T."/>
            <person name="Yim W.C."/>
            <person name="Jenkins J."/>
            <person name="Mckie-Krisberg Z.M."/>
            <person name="Prochnik S."/>
            <person name="Lindquist E."/>
            <person name="Dockter R.B."/>
            <person name="Adam C."/>
            <person name="Molina H."/>
            <person name="Bunkerborg J."/>
            <person name="Jin E."/>
            <person name="Buchheim M."/>
            <person name="Magnuson J."/>
        </authorList>
    </citation>
    <scope>NUCLEOTIDE SEQUENCE</scope>
    <source>
        <strain evidence="2">CCAP 19/18</strain>
    </source>
</reference>
<proteinExistence type="predicted"/>
<evidence type="ECO:0000313" key="3">
    <source>
        <dbReference type="Proteomes" id="UP000815325"/>
    </source>
</evidence>
<dbReference type="EMBL" id="MU071031">
    <property type="protein sequence ID" value="KAF5826326.1"/>
    <property type="molecule type" value="Genomic_DNA"/>
</dbReference>
<dbReference type="Proteomes" id="UP000815325">
    <property type="component" value="Unassembled WGS sequence"/>
</dbReference>
<feature type="non-terminal residue" evidence="2">
    <location>
        <position position="70"/>
    </location>
</feature>
<keyword evidence="1" id="KW-0812">Transmembrane</keyword>
<comment type="caution">
    <text evidence="2">The sequence shown here is derived from an EMBL/GenBank/DDBJ whole genome shotgun (WGS) entry which is preliminary data.</text>
</comment>
<gene>
    <name evidence="2" type="ORF">DUNSADRAFT_3527</name>
</gene>
<protein>
    <submittedName>
        <fullName evidence="2">Uncharacterized protein</fullName>
    </submittedName>
</protein>
<sequence length="70" mass="7332">LGALGIAGVFSSLLGVILVSQPPALFDRNGESWSPRQTLGTIFGVTSALLASVAFIFIRLIGKKESPITM</sequence>
<accession>A0ABQ7FVB5</accession>
<feature type="transmembrane region" description="Helical" evidence="1">
    <location>
        <begin position="42"/>
        <end position="62"/>
    </location>
</feature>
<keyword evidence="3" id="KW-1185">Reference proteome</keyword>
<evidence type="ECO:0000256" key="1">
    <source>
        <dbReference type="SAM" id="Phobius"/>
    </source>
</evidence>
<name>A0ABQ7FVB5_DUNSA</name>